<comment type="subcellular location">
    <subcellularLocation>
        <location evidence="8">Cell membrane</location>
        <topology evidence="8">Peripheral membrane protein</topology>
    </subcellularLocation>
    <subcellularLocation>
        <location evidence="1">Membrane</location>
    </subcellularLocation>
</comment>
<dbReference type="NCBIfam" id="TIGR01145">
    <property type="entry name" value="ATP_synt_delta"/>
    <property type="match status" value="1"/>
</dbReference>
<reference evidence="12" key="3">
    <citation type="submission" date="2018-08" db="EMBL/GenBank/DDBJ databases">
        <title>Streptococcus chenjunshii sp. nov., isolated from stools sample of the Tibetan antelope in the Qinghai-Tibet plateau, China.</title>
        <authorList>
            <person name="Tian Z."/>
        </authorList>
    </citation>
    <scope>NUCLEOTIDE SEQUENCE [LARGE SCALE GENOMIC DNA]</scope>
    <source>
        <strain evidence="12">Z15</strain>
    </source>
</reference>
<evidence type="ECO:0000313" key="13">
    <source>
        <dbReference type="Proteomes" id="UP000262901"/>
    </source>
</evidence>
<reference evidence="11 13" key="2">
    <citation type="submission" date="2018-08" db="EMBL/GenBank/DDBJ databases">
        <title>Draft genome of Streptococcus sp. nov. Z1.</title>
        <authorList>
            <person name="Tian Z."/>
        </authorList>
    </citation>
    <scope>NUCLEOTIDE SEQUENCE [LARGE SCALE GENOMIC DNA]</scope>
    <source>
        <strain evidence="11">Z1</strain>
        <strain evidence="13">Z1(2018)</strain>
    </source>
</reference>
<dbReference type="GO" id="GO:0046933">
    <property type="term" value="F:proton-transporting ATP synthase activity, rotational mechanism"/>
    <property type="evidence" value="ECO:0007669"/>
    <property type="project" value="UniProtKB-UniRule"/>
</dbReference>
<evidence type="ECO:0000256" key="2">
    <source>
        <dbReference type="ARBA" id="ARBA00022448"/>
    </source>
</evidence>
<dbReference type="OrthoDB" id="9802471at2"/>
<dbReference type="GO" id="GO:0045259">
    <property type="term" value="C:proton-transporting ATP synthase complex"/>
    <property type="evidence" value="ECO:0007669"/>
    <property type="project" value="UniProtKB-KW"/>
</dbReference>
<evidence type="ECO:0000256" key="1">
    <source>
        <dbReference type="ARBA" id="ARBA00004370"/>
    </source>
</evidence>
<keyword evidence="14" id="KW-1185">Reference proteome</keyword>
<dbReference type="AlphaFoldDB" id="A0A372KLS3"/>
<protein>
    <recommendedName>
        <fullName evidence="8">ATP synthase subunit delta</fullName>
    </recommendedName>
    <alternativeName>
        <fullName evidence="8">ATP synthase F(1) sector subunit delta</fullName>
    </alternativeName>
    <alternativeName>
        <fullName evidence="8">F-type ATPase subunit delta</fullName>
        <shortName evidence="8">F-ATPase subunit delta</shortName>
    </alternativeName>
</protein>
<dbReference type="GO" id="GO:0005886">
    <property type="term" value="C:plasma membrane"/>
    <property type="evidence" value="ECO:0007669"/>
    <property type="project" value="UniProtKB-SubCell"/>
</dbReference>
<dbReference type="EMBL" id="QVQY01000032">
    <property type="protein sequence ID" value="RFU50323.1"/>
    <property type="molecule type" value="Genomic_DNA"/>
</dbReference>
<dbReference type="EMBL" id="CP031733">
    <property type="protein sequence ID" value="AXQ78360.1"/>
    <property type="molecule type" value="Genomic_DNA"/>
</dbReference>
<reference evidence="10 14" key="1">
    <citation type="submission" date="2018-08" db="EMBL/GenBank/DDBJ databases">
        <title>Draft genome of Streptococcus sp .nov. Z2.</title>
        <authorList>
            <person name="Tian Z."/>
        </authorList>
    </citation>
    <scope>NUCLEOTIDE SEQUENCE [LARGE SCALE GENOMIC DNA]</scope>
    <source>
        <strain evidence="10 14">Z2</strain>
    </source>
</reference>
<evidence type="ECO:0000313" key="12">
    <source>
        <dbReference type="Proteomes" id="UP000246115"/>
    </source>
</evidence>
<keyword evidence="6 8" id="KW-0472">Membrane</keyword>
<name>A0A372KLS3_9STRE</name>
<dbReference type="PRINTS" id="PR00125">
    <property type="entry name" value="ATPASEDELTA"/>
</dbReference>
<evidence type="ECO:0000313" key="14">
    <source>
        <dbReference type="Proteomes" id="UP000264056"/>
    </source>
</evidence>
<evidence type="ECO:0000256" key="8">
    <source>
        <dbReference type="HAMAP-Rule" id="MF_01416"/>
    </source>
</evidence>
<organism evidence="11 13">
    <name type="scientific">Streptococcus chenjunshii</name>
    <dbReference type="NCBI Taxonomy" id="2173853"/>
    <lineage>
        <taxon>Bacteria</taxon>
        <taxon>Bacillati</taxon>
        <taxon>Bacillota</taxon>
        <taxon>Bacilli</taxon>
        <taxon>Lactobacillales</taxon>
        <taxon>Streptococcaceae</taxon>
        <taxon>Streptococcus</taxon>
    </lineage>
</organism>
<dbReference type="SUPFAM" id="SSF47928">
    <property type="entry name" value="N-terminal domain of the delta subunit of the F1F0-ATP synthase"/>
    <property type="match status" value="1"/>
</dbReference>
<dbReference type="Proteomes" id="UP000264056">
    <property type="component" value="Unassembled WGS sequence"/>
</dbReference>
<keyword evidence="4 8" id="KW-0375">Hydrogen ion transport</keyword>
<sequence>MNKKTQALLEQYAKSFVAVALEQQQAESAAEEIDFLLKVFAETELAASLSHDGISRSAKADLIRTLQKSSSFYLSNFLEVILHNEREAYLYDILKLTSKKLTAATNSHAIVVTSAVPLTERQRERVLKIAAERLAISKGRLVEKIDQSVVGGLIINANNQVIDMSIRRQLQEFKMNLK</sequence>
<dbReference type="Gene3D" id="1.10.520.20">
    <property type="entry name" value="N-terminal domain of the delta subunit of the F1F0-ATP synthase"/>
    <property type="match status" value="1"/>
</dbReference>
<evidence type="ECO:0000256" key="3">
    <source>
        <dbReference type="ARBA" id="ARBA00022475"/>
    </source>
</evidence>
<proteinExistence type="inferred from homology"/>
<dbReference type="HAMAP" id="MF_01416">
    <property type="entry name" value="ATP_synth_delta_bact"/>
    <property type="match status" value="1"/>
</dbReference>
<dbReference type="InterPro" id="IPR026015">
    <property type="entry name" value="ATP_synth_OSCP/delta_N_sf"/>
</dbReference>
<reference evidence="9" key="4">
    <citation type="journal article" date="2019" name="Int. J. Syst. Evol. Microbiol.">
        <title>Streptococcus chenjunshii sp. nov. isolated from feces of Tibetan antelopes.</title>
        <authorList>
            <person name="Tian Z."/>
            <person name="Lu S."/>
            <person name="Jin D."/>
            <person name="Yang J."/>
            <person name="Pu J."/>
            <person name="Lai X.H."/>
            <person name="Bai X.N."/>
            <person name="Wu X.M."/>
            <person name="Li J."/>
            <person name="Wang S."/>
            <person name="Xu J."/>
        </authorList>
    </citation>
    <scope>NUCLEOTIDE SEQUENCE</scope>
    <source>
        <strain evidence="9">Z15</strain>
    </source>
</reference>
<comment type="function">
    <text evidence="8">F(1)F(0) ATP synthase produces ATP from ADP in the presence of a proton or sodium gradient. F-type ATPases consist of two structural domains, F(1) containing the extramembraneous catalytic core and F(0) containing the membrane proton channel, linked together by a central stalk and a peripheral stalk. During catalysis, ATP synthesis in the catalytic domain of F(1) is coupled via a rotary mechanism of the central stalk subunits to proton translocation.</text>
</comment>
<comment type="similarity">
    <text evidence="8">Belongs to the ATPase delta chain family.</text>
</comment>
<dbReference type="KEGG" id="schj:DDV21_004350"/>
<dbReference type="Pfam" id="PF00213">
    <property type="entry name" value="OSCP"/>
    <property type="match status" value="1"/>
</dbReference>
<dbReference type="PANTHER" id="PTHR11910">
    <property type="entry name" value="ATP SYNTHASE DELTA CHAIN"/>
    <property type="match status" value="1"/>
</dbReference>
<evidence type="ECO:0000256" key="7">
    <source>
        <dbReference type="ARBA" id="ARBA00023310"/>
    </source>
</evidence>
<dbReference type="Proteomes" id="UP000246115">
    <property type="component" value="Chromosome"/>
</dbReference>
<accession>A0A346NBG5</accession>
<evidence type="ECO:0000256" key="4">
    <source>
        <dbReference type="ARBA" id="ARBA00022781"/>
    </source>
</evidence>
<keyword evidence="3 8" id="KW-1003">Cell membrane</keyword>
<evidence type="ECO:0000313" key="11">
    <source>
        <dbReference type="EMBL" id="RFU52528.1"/>
    </source>
</evidence>
<keyword evidence="8" id="KW-0139">CF(1)</keyword>
<dbReference type="InterPro" id="IPR000711">
    <property type="entry name" value="ATPase_OSCP/dsu"/>
</dbReference>
<keyword evidence="2 8" id="KW-0813">Transport</keyword>
<evidence type="ECO:0000313" key="10">
    <source>
        <dbReference type="EMBL" id="RFU50323.1"/>
    </source>
</evidence>
<keyword evidence="7 8" id="KW-0066">ATP synthesis</keyword>
<evidence type="ECO:0000256" key="6">
    <source>
        <dbReference type="ARBA" id="ARBA00023136"/>
    </source>
</evidence>
<dbReference type="RefSeq" id="WP_116878818.1">
    <property type="nucleotide sequence ID" value="NZ_CP031733.1"/>
</dbReference>
<evidence type="ECO:0000256" key="5">
    <source>
        <dbReference type="ARBA" id="ARBA00023065"/>
    </source>
</evidence>
<gene>
    <name evidence="8" type="primary">atpH</name>
    <name evidence="9" type="ORF">DDV21_004350</name>
    <name evidence="10" type="ORF">DDV22_09305</name>
    <name evidence="11" type="ORF">DDV23_09260</name>
</gene>
<evidence type="ECO:0000313" key="9">
    <source>
        <dbReference type="EMBL" id="AXQ78360.1"/>
    </source>
</evidence>
<accession>A0A372KLS3</accession>
<dbReference type="EMBL" id="QVQZ01000029">
    <property type="protein sequence ID" value="RFU52528.1"/>
    <property type="molecule type" value="Genomic_DNA"/>
</dbReference>
<dbReference type="Proteomes" id="UP000262901">
    <property type="component" value="Unassembled WGS sequence"/>
</dbReference>
<keyword evidence="5 8" id="KW-0406">Ion transport</keyword>
<comment type="function">
    <text evidence="8">This protein is part of the stalk that links CF(0) to CF(1). It either transmits conformational changes from CF(0) to CF(1) or is implicated in proton conduction.</text>
</comment>
<dbReference type="NCBIfam" id="NF004401">
    <property type="entry name" value="PRK05758.2-1"/>
    <property type="match status" value="1"/>
</dbReference>